<dbReference type="InterPro" id="IPR002857">
    <property type="entry name" value="Znf_CXXC"/>
</dbReference>
<dbReference type="Proteomes" id="UP000887540">
    <property type="component" value="Unplaced"/>
</dbReference>
<dbReference type="FunFam" id="1.10.10.10:FF:000135">
    <property type="entry name" value="forkhead box protein G1"/>
    <property type="match status" value="1"/>
</dbReference>
<evidence type="ECO:0000259" key="12">
    <source>
        <dbReference type="PROSITE" id="PS51058"/>
    </source>
</evidence>
<keyword evidence="3" id="KW-0862">Zinc</keyword>
<evidence type="ECO:0000313" key="13">
    <source>
        <dbReference type="Proteomes" id="UP000887540"/>
    </source>
</evidence>
<dbReference type="InterPro" id="IPR030456">
    <property type="entry name" value="TF_fork_head_CS_2"/>
</dbReference>
<dbReference type="InterPro" id="IPR036388">
    <property type="entry name" value="WH-like_DNA-bd_sf"/>
</dbReference>
<dbReference type="PROSITE" id="PS00658">
    <property type="entry name" value="FORK_HEAD_2"/>
    <property type="match status" value="1"/>
</dbReference>
<organism evidence="13 14">
    <name type="scientific">Acrobeloides nanus</name>
    <dbReference type="NCBI Taxonomy" id="290746"/>
    <lineage>
        <taxon>Eukaryota</taxon>
        <taxon>Metazoa</taxon>
        <taxon>Ecdysozoa</taxon>
        <taxon>Nematoda</taxon>
        <taxon>Chromadorea</taxon>
        <taxon>Rhabditida</taxon>
        <taxon>Tylenchina</taxon>
        <taxon>Cephalobomorpha</taxon>
        <taxon>Cephaloboidea</taxon>
        <taxon>Cephalobidae</taxon>
        <taxon>Acrobeloides</taxon>
    </lineage>
</organism>
<evidence type="ECO:0000256" key="9">
    <source>
        <dbReference type="PROSITE-ProRule" id="PRU00089"/>
    </source>
</evidence>
<dbReference type="InterPro" id="IPR036390">
    <property type="entry name" value="WH_DNA-bd_sf"/>
</dbReference>
<keyword evidence="2 10" id="KW-0863">Zinc-finger</keyword>
<dbReference type="InterPro" id="IPR050211">
    <property type="entry name" value="FOX_domain-containing"/>
</dbReference>
<reference evidence="14" key="1">
    <citation type="submission" date="2022-11" db="UniProtKB">
        <authorList>
            <consortium name="WormBaseParasite"/>
        </authorList>
    </citation>
    <scope>IDENTIFICATION</scope>
</reference>
<dbReference type="GO" id="GO:0005634">
    <property type="term" value="C:nucleus"/>
    <property type="evidence" value="ECO:0007669"/>
    <property type="project" value="UniProtKB-SubCell"/>
</dbReference>
<evidence type="ECO:0000256" key="7">
    <source>
        <dbReference type="ARBA" id="ARBA00071019"/>
    </source>
</evidence>
<evidence type="ECO:0000256" key="10">
    <source>
        <dbReference type="PROSITE-ProRule" id="PRU00509"/>
    </source>
</evidence>
<feature type="domain" description="CXXC-type" evidence="12">
    <location>
        <begin position="4"/>
        <end position="51"/>
    </location>
</feature>
<dbReference type="Pfam" id="PF00250">
    <property type="entry name" value="Forkhead"/>
    <property type="match status" value="1"/>
</dbReference>
<dbReference type="AlphaFoldDB" id="A0A914CSY6"/>
<dbReference type="Gene3D" id="1.10.10.10">
    <property type="entry name" value="Winged helix-like DNA-binding domain superfamily/Winged helix DNA-binding domain"/>
    <property type="match status" value="1"/>
</dbReference>
<dbReference type="PROSITE" id="PS50039">
    <property type="entry name" value="FORK_HEAD_3"/>
    <property type="match status" value="1"/>
</dbReference>
<dbReference type="GO" id="GO:0030154">
    <property type="term" value="P:cell differentiation"/>
    <property type="evidence" value="ECO:0007669"/>
    <property type="project" value="TreeGrafter"/>
</dbReference>
<dbReference type="PANTHER" id="PTHR11829">
    <property type="entry name" value="FORKHEAD BOX PROTEIN"/>
    <property type="match status" value="1"/>
</dbReference>
<dbReference type="GO" id="GO:0008270">
    <property type="term" value="F:zinc ion binding"/>
    <property type="evidence" value="ECO:0007669"/>
    <property type="project" value="UniProtKB-KW"/>
</dbReference>
<dbReference type="InterPro" id="IPR018122">
    <property type="entry name" value="TF_fork_head_CS_1"/>
</dbReference>
<name>A0A914CSY6_9BILA</name>
<protein>
    <recommendedName>
        <fullName evidence="7">Forkhead box protein fkh-2</fullName>
    </recommendedName>
    <alternativeName>
        <fullName evidence="8">Forkhead transcription factor family member fkh-2</fullName>
    </alternativeName>
</protein>
<feature type="domain" description="Fork-head" evidence="11">
    <location>
        <begin position="198"/>
        <end position="287"/>
    </location>
</feature>
<dbReference type="PANTHER" id="PTHR11829:SF343">
    <property type="entry name" value="FORK-HEAD DOMAIN-CONTAINING PROTEIN"/>
    <property type="match status" value="1"/>
</dbReference>
<comment type="function">
    <text evidence="6">Transcription factor. Plays a role in embryogenesis and later development, perhaps acting redundantly with forkhead protein pes-1.</text>
</comment>
<accession>A0A914CSY6</accession>
<proteinExistence type="predicted"/>
<feature type="domain" description="CXXC-type" evidence="12">
    <location>
        <begin position="64"/>
        <end position="110"/>
    </location>
</feature>
<dbReference type="Pfam" id="PF02008">
    <property type="entry name" value="zf-CXXC"/>
    <property type="match status" value="1"/>
</dbReference>
<evidence type="ECO:0000256" key="2">
    <source>
        <dbReference type="ARBA" id="ARBA00022771"/>
    </source>
</evidence>
<evidence type="ECO:0000256" key="8">
    <source>
        <dbReference type="ARBA" id="ARBA00077297"/>
    </source>
</evidence>
<feature type="DNA-binding region" description="Fork-head" evidence="9">
    <location>
        <begin position="198"/>
        <end position="287"/>
    </location>
</feature>
<evidence type="ECO:0000256" key="4">
    <source>
        <dbReference type="ARBA" id="ARBA00023125"/>
    </source>
</evidence>
<keyword evidence="13" id="KW-1185">Reference proteome</keyword>
<dbReference type="SUPFAM" id="SSF46785">
    <property type="entry name" value="Winged helix' DNA-binding domain"/>
    <property type="match status" value="1"/>
</dbReference>
<evidence type="ECO:0000256" key="3">
    <source>
        <dbReference type="ARBA" id="ARBA00022833"/>
    </source>
</evidence>
<dbReference type="WBParaSite" id="ACRNAN_scaffold13629.g20703.t1">
    <property type="protein sequence ID" value="ACRNAN_scaffold13629.g20703.t1"/>
    <property type="gene ID" value="ACRNAN_scaffold13629.g20703"/>
</dbReference>
<evidence type="ECO:0000259" key="11">
    <source>
        <dbReference type="PROSITE" id="PS50039"/>
    </source>
</evidence>
<dbReference type="PRINTS" id="PR00053">
    <property type="entry name" value="FORKHEAD"/>
</dbReference>
<dbReference type="GO" id="GO:0000978">
    <property type="term" value="F:RNA polymerase II cis-regulatory region sequence-specific DNA binding"/>
    <property type="evidence" value="ECO:0007669"/>
    <property type="project" value="TreeGrafter"/>
</dbReference>
<dbReference type="InterPro" id="IPR001766">
    <property type="entry name" value="Fork_head_dom"/>
</dbReference>
<dbReference type="GO" id="GO:0000981">
    <property type="term" value="F:DNA-binding transcription factor activity, RNA polymerase II-specific"/>
    <property type="evidence" value="ECO:0007669"/>
    <property type="project" value="TreeGrafter"/>
</dbReference>
<dbReference type="GO" id="GO:0009653">
    <property type="term" value="P:anatomical structure morphogenesis"/>
    <property type="evidence" value="ECO:0007669"/>
    <property type="project" value="TreeGrafter"/>
</dbReference>
<evidence type="ECO:0000256" key="1">
    <source>
        <dbReference type="ARBA" id="ARBA00022723"/>
    </source>
</evidence>
<evidence type="ECO:0000256" key="6">
    <source>
        <dbReference type="ARBA" id="ARBA00056063"/>
    </source>
</evidence>
<sequence>MLNNSLKKVLRCGKCPGCQCEPCGTCIYCQDRPKFGGPNVRKKACIKRKCLRVLKKRFQRELPTFNARVGCNNCRDCKMLDCQKCLVCLDKQFFDNHYIPGALCSRKLCNNASRLEIPSTSQFKDLSESRKEIKQECRLIAIEIDDLPGNLMPKLYKVEDQFEENPIETEEYEEEDPVETRHHYLSKKPVEEGTENEKPPYSYLALITMAIKDSPERRLHLSEIYKYIEERFPYYRHLNKKETWQNSIRHKLSVNDCFLMLGSNDKKGNYWTINAGYDDMFTNGNYK</sequence>
<keyword evidence="1" id="KW-0479">Metal-binding</keyword>
<evidence type="ECO:0000256" key="5">
    <source>
        <dbReference type="ARBA" id="ARBA00023242"/>
    </source>
</evidence>
<evidence type="ECO:0000313" key="14">
    <source>
        <dbReference type="WBParaSite" id="ACRNAN_scaffold13629.g20703.t1"/>
    </source>
</evidence>
<dbReference type="PROSITE" id="PS51058">
    <property type="entry name" value="ZF_CXXC"/>
    <property type="match status" value="2"/>
</dbReference>
<keyword evidence="5 9" id="KW-0539">Nucleus</keyword>
<comment type="subcellular location">
    <subcellularLocation>
        <location evidence="9">Nucleus</location>
    </subcellularLocation>
</comment>
<keyword evidence="4 9" id="KW-0238">DNA-binding</keyword>
<dbReference type="PROSITE" id="PS00657">
    <property type="entry name" value="FORK_HEAD_1"/>
    <property type="match status" value="1"/>
</dbReference>
<dbReference type="SMART" id="SM00339">
    <property type="entry name" value="FH"/>
    <property type="match status" value="1"/>
</dbReference>